<evidence type="ECO:0000313" key="8">
    <source>
        <dbReference type="EMBL" id="MCK0207919.1"/>
    </source>
</evidence>
<keyword evidence="8" id="KW-0282">Flagellum</keyword>
<dbReference type="Pfam" id="PF22692">
    <property type="entry name" value="LlgE_F_G_D1"/>
    <property type="match status" value="1"/>
</dbReference>
<dbReference type="InterPro" id="IPR012836">
    <property type="entry name" value="FlgF"/>
</dbReference>
<accession>A0ABT0DL71</accession>
<keyword evidence="8" id="KW-0966">Cell projection</keyword>
<evidence type="ECO:0000313" key="9">
    <source>
        <dbReference type="Proteomes" id="UP001202867"/>
    </source>
</evidence>
<evidence type="ECO:0000256" key="3">
    <source>
        <dbReference type="ARBA" id="ARBA00023143"/>
    </source>
</evidence>
<dbReference type="InterPro" id="IPR001444">
    <property type="entry name" value="Flag_bb_rod_N"/>
</dbReference>
<dbReference type="InterPro" id="IPR010930">
    <property type="entry name" value="Flg_bb/hook_C_dom"/>
</dbReference>
<comment type="caution">
    <text evidence="8">The sequence shown here is derived from an EMBL/GenBank/DDBJ whole genome shotgun (WGS) entry which is preliminary data.</text>
</comment>
<dbReference type="Pfam" id="PF06429">
    <property type="entry name" value="Flg_bbr_C"/>
    <property type="match status" value="1"/>
</dbReference>
<dbReference type="Pfam" id="PF00460">
    <property type="entry name" value="Flg_bb_rod"/>
    <property type="match status" value="1"/>
</dbReference>
<organism evidence="8 9">
    <name type="scientific">Ancylobacter koreensis</name>
    <dbReference type="NCBI Taxonomy" id="266121"/>
    <lineage>
        <taxon>Bacteria</taxon>
        <taxon>Pseudomonadati</taxon>
        <taxon>Pseudomonadota</taxon>
        <taxon>Alphaproteobacteria</taxon>
        <taxon>Hyphomicrobiales</taxon>
        <taxon>Xanthobacteraceae</taxon>
        <taxon>Ancylobacter</taxon>
    </lineage>
</organism>
<name>A0ABT0DL71_9HYPH</name>
<comment type="subcellular location">
    <subcellularLocation>
        <location evidence="1 4">Bacterial flagellum basal body</location>
    </subcellularLocation>
</comment>
<dbReference type="InterPro" id="IPR053967">
    <property type="entry name" value="LlgE_F_G-like_D1"/>
</dbReference>
<dbReference type="PROSITE" id="PS00588">
    <property type="entry name" value="FLAGELLA_BB_ROD"/>
    <property type="match status" value="1"/>
</dbReference>
<dbReference type="SUPFAM" id="SSF117143">
    <property type="entry name" value="Flagellar hook protein flgE"/>
    <property type="match status" value="1"/>
</dbReference>
<gene>
    <name evidence="8" type="primary">flgF</name>
    <name evidence="8" type="ORF">MWN33_07715</name>
</gene>
<keyword evidence="8" id="KW-0969">Cilium</keyword>
<dbReference type="PANTHER" id="PTHR30435">
    <property type="entry name" value="FLAGELLAR PROTEIN"/>
    <property type="match status" value="1"/>
</dbReference>
<evidence type="ECO:0000256" key="4">
    <source>
        <dbReference type="RuleBase" id="RU362116"/>
    </source>
</evidence>
<evidence type="ECO:0000256" key="1">
    <source>
        <dbReference type="ARBA" id="ARBA00004117"/>
    </source>
</evidence>
<dbReference type="NCBIfam" id="TIGR03506">
    <property type="entry name" value="FlgEFG_subfam"/>
    <property type="match status" value="1"/>
</dbReference>
<evidence type="ECO:0000259" key="7">
    <source>
        <dbReference type="Pfam" id="PF22692"/>
    </source>
</evidence>
<comment type="similarity">
    <text evidence="2 4">Belongs to the flagella basal body rod proteins family.</text>
</comment>
<sequence>MTAPYVAISAQMAADRRMATIANNIANMNTPGYRAENIRFETILSGSGAAQAGYASEGESYTSLAAGPAIYTGNPLDVAPQGEAWFGVKGPGGTAYTRDGRLHMGPAGELLTVEGYPVLDAGGTALLVDPSAGEVRIGADGAITQGSSRVGTLGLFTMPGGAKFTRHGGSLVTPDRAAQPVQDFNRTGVRQGYIEGANVDSVMEMTRLIAVQRTFEMAAQAVQQNEDSTSEAIRTLGPGA</sequence>
<dbReference type="InterPro" id="IPR020013">
    <property type="entry name" value="Flagellar_FlgE/F/G"/>
</dbReference>
<protein>
    <recommendedName>
        <fullName evidence="4">Flagellar basal-body rod protein FlgF</fullName>
    </recommendedName>
</protein>
<feature type="domain" description="Flagellar basal body rod protein N-terminal" evidence="5">
    <location>
        <begin position="5"/>
        <end position="34"/>
    </location>
</feature>
<dbReference type="NCBIfam" id="NF009282">
    <property type="entry name" value="PRK12642.1"/>
    <property type="match status" value="1"/>
</dbReference>
<keyword evidence="9" id="KW-1185">Reference proteome</keyword>
<keyword evidence="3 4" id="KW-0975">Bacterial flagellum</keyword>
<dbReference type="EMBL" id="JALKCG010000002">
    <property type="protein sequence ID" value="MCK0207919.1"/>
    <property type="molecule type" value="Genomic_DNA"/>
</dbReference>
<comment type="subunit">
    <text evidence="4">The basal body constitutes a major portion of the flagellar organelle and consists of five rings (E,L,P,S, and M) mounted on a central rod. The rod consists of about 26 subunits of FlgG in the distal portion, and FlgB, FlgC and FlgF are thought to build up the proximal portion of the rod with about 6 subunits each.</text>
</comment>
<evidence type="ECO:0000256" key="2">
    <source>
        <dbReference type="ARBA" id="ARBA00009677"/>
    </source>
</evidence>
<proteinExistence type="inferred from homology"/>
<feature type="domain" description="Flagellar basal-body/hook protein C-terminal" evidence="6">
    <location>
        <begin position="190"/>
        <end position="233"/>
    </location>
</feature>
<feature type="domain" description="Flagellar hook protein FlgE/F/G-like D1" evidence="7">
    <location>
        <begin position="81"/>
        <end position="144"/>
    </location>
</feature>
<reference evidence="9" key="1">
    <citation type="submission" date="2023-07" db="EMBL/GenBank/DDBJ databases">
        <title>Ancylobacter moscoviensis sp. nov., facultatively methylotrophic bacteria from activated sludge and the reclassification of Starkeya novella (Starkey 1934) Kelly et al. 2000 as Ancylobacter novellus comb. nov., Starkeya koreensis Im et al. 2006 as Ancylobacter koreensis comb.nov., Angulomicrobium tetraedrale Vasil'eva et al. 1986 as Ancylobacter tetraedralis comb. nov., Angulomicrobium amanitiforme Fritz et al. 2004 as Ancylobacter amanitiformis comb. nov. and Methylorhabdus multivorans Doronina et al. 1996 as Ancylobacter multivorans comb. nov. and emended description of the genus Ancylobacter.</title>
        <authorList>
            <person name="Doronina N."/>
            <person name="Chemodurova A."/>
            <person name="Grouzdev D."/>
            <person name="Koziaeva V."/>
            <person name="Shi W."/>
            <person name="Wu L."/>
            <person name="Kaparullina E."/>
        </authorList>
    </citation>
    <scope>NUCLEOTIDE SEQUENCE [LARGE SCALE GENOMIC DNA]</scope>
    <source>
        <strain evidence="9">Jip08</strain>
    </source>
</reference>
<dbReference type="Proteomes" id="UP001202867">
    <property type="component" value="Unassembled WGS sequence"/>
</dbReference>
<dbReference type="PANTHER" id="PTHR30435:SF19">
    <property type="entry name" value="FLAGELLAR BASAL-BODY ROD PROTEIN FLGG"/>
    <property type="match status" value="1"/>
</dbReference>
<dbReference type="RefSeq" id="WP_247199915.1">
    <property type="nucleotide sequence ID" value="NZ_JALKCG010000002.1"/>
</dbReference>
<dbReference type="InterPro" id="IPR019776">
    <property type="entry name" value="Flagellar_basal_body_rod_CS"/>
</dbReference>
<evidence type="ECO:0000259" key="6">
    <source>
        <dbReference type="Pfam" id="PF06429"/>
    </source>
</evidence>
<evidence type="ECO:0000259" key="5">
    <source>
        <dbReference type="Pfam" id="PF00460"/>
    </source>
</evidence>
<dbReference type="NCBIfam" id="TIGR02490">
    <property type="entry name" value="flgF"/>
    <property type="match status" value="1"/>
</dbReference>
<dbReference type="InterPro" id="IPR037925">
    <property type="entry name" value="FlgE/F/G-like"/>
</dbReference>